<evidence type="ECO:0000313" key="1">
    <source>
        <dbReference type="EMBL" id="OHA17784.1"/>
    </source>
</evidence>
<organism evidence="1 2">
    <name type="scientific">Candidatus Taylorbacteria bacterium RIFCSPHIGHO2_01_FULL_46_22b</name>
    <dbReference type="NCBI Taxonomy" id="1802301"/>
    <lineage>
        <taxon>Bacteria</taxon>
        <taxon>Candidatus Tayloriibacteriota</taxon>
    </lineage>
</organism>
<dbReference type="EMBL" id="MHRF01000013">
    <property type="protein sequence ID" value="OHA17784.1"/>
    <property type="molecule type" value="Genomic_DNA"/>
</dbReference>
<gene>
    <name evidence="1" type="ORF">A2664_04230</name>
</gene>
<evidence type="ECO:0000313" key="2">
    <source>
        <dbReference type="Proteomes" id="UP000178873"/>
    </source>
</evidence>
<proteinExistence type="predicted"/>
<accession>A0A1G2M1Z0</accession>
<comment type="caution">
    <text evidence="1">The sequence shown here is derived from an EMBL/GenBank/DDBJ whole genome shotgun (WGS) entry which is preliminary data.</text>
</comment>
<reference evidence="1 2" key="1">
    <citation type="journal article" date="2016" name="Nat. Commun.">
        <title>Thousands of microbial genomes shed light on interconnected biogeochemical processes in an aquifer system.</title>
        <authorList>
            <person name="Anantharaman K."/>
            <person name="Brown C.T."/>
            <person name="Hug L.A."/>
            <person name="Sharon I."/>
            <person name="Castelle C.J."/>
            <person name="Probst A.J."/>
            <person name="Thomas B.C."/>
            <person name="Singh A."/>
            <person name="Wilkins M.J."/>
            <person name="Karaoz U."/>
            <person name="Brodie E.L."/>
            <person name="Williams K.H."/>
            <person name="Hubbard S.S."/>
            <person name="Banfield J.F."/>
        </authorList>
    </citation>
    <scope>NUCLEOTIDE SEQUENCE [LARGE SCALE GENOMIC DNA]</scope>
</reference>
<sequence length="214" mass="23683">MDAKKFIACAKKTHLLQPVFLKFNRDGITGVSRLIGLTRSCPGVRIDQGDLTASMAVEMSQDWGNERNRTIKVHGLCHVHPALLEPMARDIEQVSVPDHGAKALFTSRVRTFEEAAAKITREVITLPLRAEIEGWGLNIFSDPRTQRLEDGLPGIDFTLRDADGGVLVTVTLDGWSGRMAVNGVFGDELYVQPKQLEKLIRTSLEACLERMTTA</sequence>
<protein>
    <submittedName>
        <fullName evidence="1">Uncharacterized protein</fullName>
    </submittedName>
</protein>
<dbReference type="Proteomes" id="UP000178873">
    <property type="component" value="Unassembled WGS sequence"/>
</dbReference>
<dbReference type="AlphaFoldDB" id="A0A1G2M1Z0"/>
<name>A0A1G2M1Z0_9BACT</name>